<dbReference type="EMBL" id="JASBWR010000053">
    <property type="protein sequence ID" value="KAJ9102126.1"/>
    <property type="molecule type" value="Genomic_DNA"/>
</dbReference>
<evidence type="ECO:0000313" key="1">
    <source>
        <dbReference type="EMBL" id="KAJ9102126.1"/>
    </source>
</evidence>
<proteinExistence type="predicted"/>
<name>A0ACC2VSM8_9TREE</name>
<gene>
    <name evidence="1" type="ORF">QFC19_004862</name>
</gene>
<evidence type="ECO:0000313" key="2">
    <source>
        <dbReference type="Proteomes" id="UP001241377"/>
    </source>
</evidence>
<dbReference type="Proteomes" id="UP001241377">
    <property type="component" value="Unassembled WGS sequence"/>
</dbReference>
<organism evidence="1 2">
    <name type="scientific">Naganishia cerealis</name>
    <dbReference type="NCBI Taxonomy" id="610337"/>
    <lineage>
        <taxon>Eukaryota</taxon>
        <taxon>Fungi</taxon>
        <taxon>Dikarya</taxon>
        <taxon>Basidiomycota</taxon>
        <taxon>Agaricomycotina</taxon>
        <taxon>Tremellomycetes</taxon>
        <taxon>Filobasidiales</taxon>
        <taxon>Filobasidiaceae</taxon>
        <taxon>Naganishia</taxon>
    </lineage>
</organism>
<accession>A0ACC2VSM8</accession>
<protein>
    <submittedName>
        <fullName evidence="1">Uncharacterized protein</fullName>
    </submittedName>
</protein>
<keyword evidence="2" id="KW-1185">Reference proteome</keyword>
<sequence>MGDKIILHWLNQSRSQRILWLLEELNLDYELKTYKRTKDFRAPAELEKVHPLGKSPVIEVIRDGKSLVIAETGHIIDYLIKNYDTSKKLVPATEEDKEQVDYFLHYCEGTLQPLLVSLLVNGYAVQMAPFPVKFLVRMITNELNKAYYKTELMKNLKYLDNYLAKRKTKFFVGDKLSGADIILEFPLIENLTDNKRIKEFAGDDFDLRKLFPNICEWSDRILKEPKLIKANEKVAKL</sequence>
<comment type="caution">
    <text evidence="1">The sequence shown here is derived from an EMBL/GenBank/DDBJ whole genome shotgun (WGS) entry which is preliminary data.</text>
</comment>
<reference evidence="1" key="1">
    <citation type="submission" date="2023-04" db="EMBL/GenBank/DDBJ databases">
        <title>Draft Genome sequencing of Naganishia species isolated from polar environments using Oxford Nanopore Technology.</title>
        <authorList>
            <person name="Leo P."/>
            <person name="Venkateswaran K."/>
        </authorList>
    </citation>
    <scope>NUCLEOTIDE SEQUENCE</scope>
    <source>
        <strain evidence="1">MNA-CCFEE 5261</strain>
    </source>
</reference>